<sequence length="176" mass="19170">MAKHNVLFETDNFIPSCINRGGIATVDIDGGTALAVGDYDTKDKELYTVTKAEAGAKEVAIAFNPSVKYDIIGDNLYPARSKDDRNYTNPAKHPLDFFIPKVNIEFGVLAHGIKGAAPTKGQFLEPSADGWVTKAIQTADVASFKVVDIVDSAKYPTFNFDDDTEKVYILKTVFNG</sequence>
<protein>
    <submittedName>
        <fullName evidence="1">Uncharacterized protein</fullName>
    </submittedName>
</protein>
<evidence type="ECO:0000313" key="1">
    <source>
        <dbReference type="EMBL" id="DAF47438.1"/>
    </source>
</evidence>
<accession>A0A8S5S926</accession>
<organism evidence="1">
    <name type="scientific">Phage sp. ctGns7</name>
    <dbReference type="NCBI Taxonomy" id="2828003"/>
    <lineage>
        <taxon>Viruses</taxon>
    </lineage>
</organism>
<reference evidence="1" key="1">
    <citation type="journal article" date="2021" name="Proc. Natl. Acad. Sci. U.S.A.">
        <title>A Catalog of Tens of Thousands of Viruses from Human Metagenomes Reveals Hidden Associations with Chronic Diseases.</title>
        <authorList>
            <person name="Tisza M.J."/>
            <person name="Buck C.B."/>
        </authorList>
    </citation>
    <scope>NUCLEOTIDE SEQUENCE</scope>
    <source>
        <strain evidence="1">CtGns7</strain>
    </source>
</reference>
<name>A0A8S5S926_9VIRU</name>
<dbReference type="EMBL" id="BK032555">
    <property type="protein sequence ID" value="DAF47438.1"/>
    <property type="molecule type" value="Genomic_DNA"/>
</dbReference>
<proteinExistence type="predicted"/>